<feature type="transmembrane region" description="Helical" evidence="1">
    <location>
        <begin position="60"/>
        <end position="80"/>
    </location>
</feature>
<proteinExistence type="predicted"/>
<keyword evidence="3" id="KW-1185">Reference proteome</keyword>
<name>A0A6A7ABJ8_9PLEO</name>
<accession>A0A6A7ABJ8</accession>
<gene>
    <name evidence="2" type="ORF">CC86DRAFT_164958</name>
</gene>
<reference evidence="2" key="1">
    <citation type="journal article" date="2020" name="Stud. Mycol.">
        <title>101 Dothideomycetes genomes: a test case for predicting lifestyles and emergence of pathogens.</title>
        <authorList>
            <person name="Haridas S."/>
            <person name="Albert R."/>
            <person name="Binder M."/>
            <person name="Bloem J."/>
            <person name="Labutti K."/>
            <person name="Salamov A."/>
            <person name="Andreopoulos B."/>
            <person name="Baker S."/>
            <person name="Barry K."/>
            <person name="Bills G."/>
            <person name="Bluhm B."/>
            <person name="Cannon C."/>
            <person name="Castanera R."/>
            <person name="Culley D."/>
            <person name="Daum C."/>
            <person name="Ezra D."/>
            <person name="Gonzalez J."/>
            <person name="Henrissat B."/>
            <person name="Kuo A."/>
            <person name="Liang C."/>
            <person name="Lipzen A."/>
            <person name="Lutzoni F."/>
            <person name="Magnuson J."/>
            <person name="Mondo S."/>
            <person name="Nolan M."/>
            <person name="Ohm R."/>
            <person name="Pangilinan J."/>
            <person name="Park H.-J."/>
            <person name="Ramirez L."/>
            <person name="Alfaro M."/>
            <person name="Sun H."/>
            <person name="Tritt A."/>
            <person name="Yoshinaga Y."/>
            <person name="Zwiers L.-H."/>
            <person name="Turgeon B."/>
            <person name="Goodwin S."/>
            <person name="Spatafora J."/>
            <person name="Crous P."/>
            <person name="Grigoriev I."/>
        </authorList>
    </citation>
    <scope>NUCLEOTIDE SEQUENCE</scope>
    <source>
        <strain evidence="2">CBS 113818</strain>
    </source>
</reference>
<evidence type="ECO:0000313" key="3">
    <source>
        <dbReference type="Proteomes" id="UP000799424"/>
    </source>
</evidence>
<organism evidence="2 3">
    <name type="scientific">Ophiobolus disseminans</name>
    <dbReference type="NCBI Taxonomy" id="1469910"/>
    <lineage>
        <taxon>Eukaryota</taxon>
        <taxon>Fungi</taxon>
        <taxon>Dikarya</taxon>
        <taxon>Ascomycota</taxon>
        <taxon>Pezizomycotina</taxon>
        <taxon>Dothideomycetes</taxon>
        <taxon>Pleosporomycetidae</taxon>
        <taxon>Pleosporales</taxon>
        <taxon>Pleosporineae</taxon>
        <taxon>Phaeosphaeriaceae</taxon>
        <taxon>Ophiobolus</taxon>
    </lineage>
</organism>
<evidence type="ECO:0000256" key="1">
    <source>
        <dbReference type="SAM" id="Phobius"/>
    </source>
</evidence>
<protein>
    <submittedName>
        <fullName evidence="2">Uncharacterized protein</fullName>
    </submittedName>
</protein>
<evidence type="ECO:0000313" key="2">
    <source>
        <dbReference type="EMBL" id="KAF2830622.1"/>
    </source>
</evidence>
<sequence length="128" mass="15531">MKPLFIHTPQDASLAVQHHMCLFPSYRHVYLTTSQSTYRQLCISVVRRERFGFHSYRHNYSHHIAVWLIVMIFLLLQFIITRRVRRKHSNLRGREKANPKQPKYRSSLKTLRCRRYADAWETDSTNEW</sequence>
<dbReference type="AlphaFoldDB" id="A0A6A7ABJ8"/>
<dbReference type="Proteomes" id="UP000799424">
    <property type="component" value="Unassembled WGS sequence"/>
</dbReference>
<dbReference type="EMBL" id="MU006219">
    <property type="protein sequence ID" value="KAF2830622.1"/>
    <property type="molecule type" value="Genomic_DNA"/>
</dbReference>
<keyword evidence="1" id="KW-0812">Transmembrane</keyword>
<keyword evidence="1" id="KW-0472">Membrane</keyword>
<keyword evidence="1" id="KW-1133">Transmembrane helix</keyword>